<dbReference type="InterPro" id="IPR025870">
    <property type="entry name" value="Glyoxalase-like_dom"/>
</dbReference>
<evidence type="ECO:0000259" key="1">
    <source>
        <dbReference type="Pfam" id="PF13468"/>
    </source>
</evidence>
<dbReference type="OrthoDB" id="408973at2759"/>
<dbReference type="AlphaFoldDB" id="A0A5C3KEE3"/>
<dbReference type="EMBL" id="ML210406">
    <property type="protein sequence ID" value="TFK18390.1"/>
    <property type="molecule type" value="Genomic_DNA"/>
</dbReference>
<dbReference type="Proteomes" id="UP000307440">
    <property type="component" value="Unassembled WGS sequence"/>
</dbReference>
<dbReference type="PANTHER" id="PTHR40265:SF1">
    <property type="entry name" value="GLYOXALASE-LIKE DOMAIN-CONTAINING PROTEIN"/>
    <property type="match status" value="1"/>
</dbReference>
<gene>
    <name evidence="2" type="ORF">FA15DRAFT_675332</name>
</gene>
<organism evidence="2 3">
    <name type="scientific">Coprinopsis marcescibilis</name>
    <name type="common">Agaric fungus</name>
    <name type="synonym">Psathyrella marcescibilis</name>
    <dbReference type="NCBI Taxonomy" id="230819"/>
    <lineage>
        <taxon>Eukaryota</taxon>
        <taxon>Fungi</taxon>
        <taxon>Dikarya</taxon>
        <taxon>Basidiomycota</taxon>
        <taxon>Agaricomycotina</taxon>
        <taxon>Agaricomycetes</taxon>
        <taxon>Agaricomycetidae</taxon>
        <taxon>Agaricales</taxon>
        <taxon>Agaricineae</taxon>
        <taxon>Psathyrellaceae</taxon>
        <taxon>Coprinopsis</taxon>
    </lineage>
</organism>
<dbReference type="Gene3D" id="3.10.180.10">
    <property type="entry name" value="2,3-Dihydroxybiphenyl 1,2-Dioxygenase, domain 1"/>
    <property type="match status" value="1"/>
</dbReference>
<accession>A0A5C3KEE3</accession>
<evidence type="ECO:0000313" key="3">
    <source>
        <dbReference type="Proteomes" id="UP000307440"/>
    </source>
</evidence>
<name>A0A5C3KEE3_COPMA</name>
<feature type="domain" description="Glyoxalase-like" evidence="1">
    <location>
        <begin position="16"/>
        <end position="187"/>
    </location>
</feature>
<dbReference type="InterPro" id="IPR029068">
    <property type="entry name" value="Glyas_Bleomycin-R_OHBP_Dase"/>
</dbReference>
<proteinExistence type="predicted"/>
<dbReference type="PANTHER" id="PTHR40265">
    <property type="entry name" value="BLL2707 PROTEIN"/>
    <property type="match status" value="1"/>
</dbReference>
<dbReference type="Pfam" id="PF13468">
    <property type="entry name" value="Glyoxalase_3"/>
    <property type="match status" value="1"/>
</dbReference>
<evidence type="ECO:0000313" key="2">
    <source>
        <dbReference type="EMBL" id="TFK18390.1"/>
    </source>
</evidence>
<protein>
    <recommendedName>
        <fullName evidence="1">Glyoxalase-like domain-containing protein</fullName>
    </recommendedName>
</protein>
<reference evidence="2 3" key="1">
    <citation type="journal article" date="2019" name="Nat. Ecol. Evol.">
        <title>Megaphylogeny resolves global patterns of mushroom evolution.</title>
        <authorList>
            <person name="Varga T."/>
            <person name="Krizsan K."/>
            <person name="Foldi C."/>
            <person name="Dima B."/>
            <person name="Sanchez-Garcia M."/>
            <person name="Sanchez-Ramirez S."/>
            <person name="Szollosi G.J."/>
            <person name="Szarkandi J.G."/>
            <person name="Papp V."/>
            <person name="Albert L."/>
            <person name="Andreopoulos W."/>
            <person name="Angelini C."/>
            <person name="Antonin V."/>
            <person name="Barry K.W."/>
            <person name="Bougher N.L."/>
            <person name="Buchanan P."/>
            <person name="Buyck B."/>
            <person name="Bense V."/>
            <person name="Catcheside P."/>
            <person name="Chovatia M."/>
            <person name="Cooper J."/>
            <person name="Damon W."/>
            <person name="Desjardin D."/>
            <person name="Finy P."/>
            <person name="Geml J."/>
            <person name="Haridas S."/>
            <person name="Hughes K."/>
            <person name="Justo A."/>
            <person name="Karasinski D."/>
            <person name="Kautmanova I."/>
            <person name="Kiss B."/>
            <person name="Kocsube S."/>
            <person name="Kotiranta H."/>
            <person name="LaButti K.M."/>
            <person name="Lechner B.E."/>
            <person name="Liimatainen K."/>
            <person name="Lipzen A."/>
            <person name="Lukacs Z."/>
            <person name="Mihaltcheva S."/>
            <person name="Morgado L.N."/>
            <person name="Niskanen T."/>
            <person name="Noordeloos M.E."/>
            <person name="Ohm R.A."/>
            <person name="Ortiz-Santana B."/>
            <person name="Ovrebo C."/>
            <person name="Racz N."/>
            <person name="Riley R."/>
            <person name="Savchenko A."/>
            <person name="Shiryaev A."/>
            <person name="Soop K."/>
            <person name="Spirin V."/>
            <person name="Szebenyi C."/>
            <person name="Tomsovsky M."/>
            <person name="Tulloss R.E."/>
            <person name="Uehling J."/>
            <person name="Grigoriev I.V."/>
            <person name="Vagvolgyi C."/>
            <person name="Papp T."/>
            <person name="Martin F.M."/>
            <person name="Miettinen O."/>
            <person name="Hibbett D.S."/>
            <person name="Nagy L.G."/>
        </authorList>
    </citation>
    <scope>NUCLEOTIDE SEQUENCE [LARGE SCALE GENOMIC DNA]</scope>
    <source>
        <strain evidence="2 3">CBS 121175</strain>
    </source>
</reference>
<sequence>MTPIGALLADPNTNTVDHIVHLTPPGTVDQVSEDFRKIGFHVLPGGTHSDGLTANALVILADGAYLELISFTHLPEHYKKGTPERTKRDAHLWAQKTPGFIDFAFLSELTINRRGKEEGGGVSYLPEVDGGRVRPDGEESMGILTFFCGDVATRELRSTCQRQLTTVTGHQPAQISLRETKWALDRPVALEGSHNSPQLLLSVPSNRAEEQFFESSRGQFHHSVHEIGIFVRNLADSPEEVSTPYGKIRFVERM</sequence>
<keyword evidence="3" id="KW-1185">Reference proteome</keyword>